<dbReference type="Proteomes" id="UP001642409">
    <property type="component" value="Unassembled WGS sequence"/>
</dbReference>
<reference evidence="1" key="1">
    <citation type="submission" date="2023-06" db="EMBL/GenBank/DDBJ databases">
        <authorList>
            <person name="Kurt Z."/>
        </authorList>
    </citation>
    <scope>NUCLEOTIDE SEQUENCE</scope>
</reference>
<dbReference type="AlphaFoldDB" id="A0AA86PNB0"/>
<keyword evidence="3" id="KW-1185">Reference proteome</keyword>
<organism evidence="1">
    <name type="scientific">Hexamita inflata</name>
    <dbReference type="NCBI Taxonomy" id="28002"/>
    <lineage>
        <taxon>Eukaryota</taxon>
        <taxon>Metamonada</taxon>
        <taxon>Diplomonadida</taxon>
        <taxon>Hexamitidae</taxon>
        <taxon>Hexamitinae</taxon>
        <taxon>Hexamita</taxon>
    </lineage>
</organism>
<evidence type="ECO:0000313" key="2">
    <source>
        <dbReference type="EMBL" id="CAL6101025.1"/>
    </source>
</evidence>
<evidence type="ECO:0000313" key="3">
    <source>
        <dbReference type="Proteomes" id="UP001642409"/>
    </source>
</evidence>
<reference evidence="2 3" key="2">
    <citation type="submission" date="2024-07" db="EMBL/GenBank/DDBJ databases">
        <authorList>
            <person name="Akdeniz Z."/>
        </authorList>
    </citation>
    <scope>NUCLEOTIDE SEQUENCE [LARGE SCALE GENOMIC DNA]</scope>
</reference>
<proteinExistence type="predicted"/>
<evidence type="ECO:0000313" key="1">
    <source>
        <dbReference type="EMBL" id="CAI9943154.1"/>
    </source>
</evidence>
<accession>A0AA86PNB0</accession>
<gene>
    <name evidence="1" type="ORF">HINF_LOCUS30799</name>
    <name evidence="2" type="ORF">HINF_LOCUS70839</name>
</gene>
<dbReference type="EMBL" id="CATOUU010000711">
    <property type="protein sequence ID" value="CAI9943154.1"/>
    <property type="molecule type" value="Genomic_DNA"/>
</dbReference>
<sequence>MKISFQNVPVIEVIDETECVIFCSENNIFKYSNIVYNFNCNQDIQFRKQKYQKYLNNFTNNLKFQNYQVVQFFIHIIIFHATPLIEFDKIAQSICKTSFVQIKIDEELVKQMNPLLKKQPTTIPTFETERCTN</sequence>
<comment type="caution">
    <text evidence="1">The sequence shown here is derived from an EMBL/GenBank/DDBJ whole genome shotgun (WGS) entry which is preliminary data.</text>
</comment>
<dbReference type="EMBL" id="CAXDID020000536">
    <property type="protein sequence ID" value="CAL6101025.1"/>
    <property type="molecule type" value="Genomic_DNA"/>
</dbReference>
<protein>
    <submittedName>
        <fullName evidence="2">Hypothetical_protein</fullName>
    </submittedName>
</protein>
<name>A0AA86PNB0_9EUKA</name>